<organism evidence="1 2">
    <name type="scientific">Candidatus Schekmanbacteria bacterium RBG_16_38_11</name>
    <dbReference type="NCBI Taxonomy" id="1817880"/>
    <lineage>
        <taxon>Bacteria</taxon>
        <taxon>Candidatus Schekmaniibacteriota</taxon>
    </lineage>
</organism>
<dbReference type="InterPro" id="IPR052341">
    <property type="entry name" value="LOG_family_nucleotidases"/>
</dbReference>
<gene>
    <name evidence="1" type="ORF">A2149_00750</name>
</gene>
<dbReference type="PANTHER" id="PTHR43393">
    <property type="entry name" value="CYTOKININ RIBOSIDE 5'-MONOPHOSPHATE PHOSPHORIBOHYDROLASE"/>
    <property type="match status" value="1"/>
</dbReference>
<dbReference type="NCBIfam" id="TIGR00725">
    <property type="entry name" value="TIGR00725 family protein"/>
    <property type="match status" value="1"/>
</dbReference>
<reference evidence="1 2" key="1">
    <citation type="journal article" date="2016" name="Nat. Commun.">
        <title>Thousands of microbial genomes shed light on interconnected biogeochemical processes in an aquifer system.</title>
        <authorList>
            <person name="Anantharaman K."/>
            <person name="Brown C.T."/>
            <person name="Hug L.A."/>
            <person name="Sharon I."/>
            <person name="Castelle C.J."/>
            <person name="Probst A.J."/>
            <person name="Thomas B.C."/>
            <person name="Singh A."/>
            <person name="Wilkins M.J."/>
            <person name="Karaoz U."/>
            <person name="Brodie E.L."/>
            <person name="Williams K.H."/>
            <person name="Hubbard S.S."/>
            <person name="Banfield J.F."/>
        </authorList>
    </citation>
    <scope>NUCLEOTIDE SEQUENCE [LARGE SCALE GENOMIC DNA]</scope>
</reference>
<dbReference type="Gene3D" id="3.40.50.450">
    <property type="match status" value="1"/>
</dbReference>
<accession>A0A1F7RUY0</accession>
<evidence type="ECO:0000313" key="2">
    <source>
        <dbReference type="Proteomes" id="UP000178435"/>
    </source>
</evidence>
<dbReference type="PANTHER" id="PTHR43393:SF3">
    <property type="entry name" value="LYSINE DECARBOXYLASE-LIKE PROTEIN"/>
    <property type="match status" value="1"/>
</dbReference>
<proteinExistence type="predicted"/>
<evidence type="ECO:0000313" key="1">
    <source>
        <dbReference type="EMBL" id="OGL45333.1"/>
    </source>
</evidence>
<comment type="caution">
    <text evidence="1">The sequence shown here is derived from an EMBL/GenBank/DDBJ whole genome shotgun (WGS) entry which is preliminary data.</text>
</comment>
<dbReference type="EMBL" id="MGDF01000098">
    <property type="protein sequence ID" value="OGL45333.1"/>
    <property type="molecule type" value="Genomic_DNA"/>
</dbReference>
<sequence>MSLQIGVIGAGECSAKDYKIAYEVGREIANAGAVLVCGGLVGIMEGACKGAKENKGVTVGILPGDSKKDANPYVDISIVTSLSHARNNLVVRSSDVIIAIKGGYGTLSEIAIALKIGKKVIGIDTWDVSEEIIQATDAKDAVRKVLAVAKKKGL</sequence>
<name>A0A1F7RUY0_9BACT</name>
<protein>
    <submittedName>
        <fullName evidence="1">TIGR00725 family protein</fullName>
    </submittedName>
</protein>
<dbReference type="SUPFAM" id="SSF102405">
    <property type="entry name" value="MCP/YpsA-like"/>
    <property type="match status" value="1"/>
</dbReference>
<dbReference type="AlphaFoldDB" id="A0A1F7RUY0"/>
<dbReference type="Proteomes" id="UP000178435">
    <property type="component" value="Unassembled WGS sequence"/>
</dbReference>
<dbReference type="InterPro" id="IPR005268">
    <property type="entry name" value="CHP00725"/>
</dbReference>
<dbReference type="GO" id="GO:0005829">
    <property type="term" value="C:cytosol"/>
    <property type="evidence" value="ECO:0007669"/>
    <property type="project" value="TreeGrafter"/>
</dbReference>
<dbReference type="InterPro" id="IPR041164">
    <property type="entry name" value="LDcluster4"/>
</dbReference>
<dbReference type="Pfam" id="PF18306">
    <property type="entry name" value="LDcluster4"/>
    <property type="match status" value="1"/>
</dbReference>